<evidence type="ECO:0000256" key="1">
    <source>
        <dbReference type="SAM" id="SignalP"/>
    </source>
</evidence>
<feature type="signal peptide" evidence="1">
    <location>
        <begin position="1"/>
        <end position="20"/>
    </location>
</feature>
<comment type="caution">
    <text evidence="2">The sequence shown here is derived from an EMBL/GenBank/DDBJ whole genome shotgun (WGS) entry which is preliminary data.</text>
</comment>
<dbReference type="Proteomes" id="UP000241404">
    <property type="component" value="Unassembled WGS sequence"/>
</dbReference>
<evidence type="ECO:0000313" key="2">
    <source>
        <dbReference type="EMBL" id="PSU15086.1"/>
    </source>
</evidence>
<accession>A0ABD6WZL5</accession>
<dbReference type="PROSITE" id="PS51257">
    <property type="entry name" value="PROKAR_LIPOPROTEIN"/>
    <property type="match status" value="1"/>
</dbReference>
<dbReference type="AlphaFoldDB" id="A0ABD6WZL5"/>
<feature type="chain" id="PRO_5044848096" description="Lipoprotein" evidence="1">
    <location>
        <begin position="21"/>
        <end position="121"/>
    </location>
</feature>
<dbReference type="RefSeq" id="WP_065172574.1">
    <property type="nucleotide sequence ID" value="NZ_LZFH01000068.1"/>
</dbReference>
<gene>
    <name evidence="2" type="ORF">CTM90_18300</name>
</gene>
<proteinExistence type="predicted"/>
<reference evidence="2 3" key="1">
    <citation type="submission" date="2018-03" db="EMBL/GenBank/DDBJ databases">
        <title>Whole genome sequencing of Histamine producing bacteria.</title>
        <authorList>
            <person name="Butler K."/>
        </authorList>
    </citation>
    <scope>NUCLEOTIDE SEQUENCE [LARGE SCALE GENOMIC DNA]</scope>
    <source>
        <strain evidence="2 3">BT-6</strain>
    </source>
</reference>
<dbReference type="EMBL" id="PYMM01000018">
    <property type="protein sequence ID" value="PSU15086.1"/>
    <property type="molecule type" value="Genomic_DNA"/>
</dbReference>
<keyword evidence="1" id="KW-0732">Signal</keyword>
<evidence type="ECO:0008006" key="4">
    <source>
        <dbReference type="Google" id="ProtNLM"/>
    </source>
</evidence>
<sequence length="121" mass="13000">MKTKIITLLAASLLTACASAPEDISASYVSPQKYDNYDCTQISAEMDNVSRRAQSLYNSLDSKATGDVVQSTVGILLFFPTLFFLEGGDGPEATEYAQLQGEKVALEKASVAKKCSLSFKS</sequence>
<protein>
    <recommendedName>
        <fullName evidence="4">Lipoprotein</fullName>
    </recommendedName>
</protein>
<evidence type="ECO:0000313" key="3">
    <source>
        <dbReference type="Proteomes" id="UP000241404"/>
    </source>
</evidence>
<name>A0ABD6WZL5_PHODM</name>
<organism evidence="2 3">
    <name type="scientific">Photobacterium damselae</name>
    <dbReference type="NCBI Taxonomy" id="38293"/>
    <lineage>
        <taxon>Bacteria</taxon>
        <taxon>Pseudomonadati</taxon>
        <taxon>Pseudomonadota</taxon>
        <taxon>Gammaproteobacteria</taxon>
        <taxon>Vibrionales</taxon>
        <taxon>Vibrionaceae</taxon>
        <taxon>Photobacterium</taxon>
    </lineage>
</organism>